<reference evidence="1 2" key="1">
    <citation type="submission" date="2018-06" db="EMBL/GenBank/DDBJ databases">
        <authorList>
            <consortium name="Pathogen Informatics"/>
            <person name="Doyle S."/>
        </authorList>
    </citation>
    <scope>NUCLEOTIDE SEQUENCE [LARGE SCALE GENOMIC DNA]</scope>
    <source>
        <strain evidence="1 2">NCTC10289</strain>
    </source>
</reference>
<accession>A0A376CRG9</accession>
<dbReference type="AlphaFoldDB" id="A0A376CRG9"/>
<evidence type="ECO:0000313" key="2">
    <source>
        <dbReference type="Proteomes" id="UP000254287"/>
    </source>
</evidence>
<dbReference type="Proteomes" id="UP000254287">
    <property type="component" value="Unassembled WGS sequence"/>
</dbReference>
<proteinExistence type="predicted"/>
<name>A0A376CRG9_9CORY</name>
<dbReference type="EMBL" id="UFXP01000001">
    <property type="protein sequence ID" value="STC73880.1"/>
    <property type="molecule type" value="Genomic_DNA"/>
</dbReference>
<evidence type="ECO:0000313" key="1">
    <source>
        <dbReference type="EMBL" id="STC73880.1"/>
    </source>
</evidence>
<protein>
    <submittedName>
        <fullName evidence="1">Uncharacterized protein</fullName>
    </submittedName>
</protein>
<gene>
    <name evidence="1" type="ORF">NCTC10289_00196</name>
</gene>
<sequence length="42" mass="4757">MRNLAFNHLRFYVLSPANGAFTLVPLPKRLKPRPPSNRPGPD</sequence>
<organism evidence="1 2">
    <name type="scientific">Corynebacterium minutissimum</name>
    <dbReference type="NCBI Taxonomy" id="38301"/>
    <lineage>
        <taxon>Bacteria</taxon>
        <taxon>Bacillati</taxon>
        <taxon>Actinomycetota</taxon>
        <taxon>Actinomycetes</taxon>
        <taxon>Mycobacteriales</taxon>
        <taxon>Corynebacteriaceae</taxon>
        <taxon>Corynebacterium</taxon>
    </lineage>
</organism>